<name>A0A0B2UN77_TOXCA</name>
<keyword evidence="3" id="KW-1185">Reference proteome</keyword>
<feature type="transmembrane region" description="Helical" evidence="1">
    <location>
        <begin position="87"/>
        <end position="108"/>
    </location>
</feature>
<proteinExistence type="predicted"/>
<dbReference type="Proteomes" id="UP000031036">
    <property type="component" value="Unassembled WGS sequence"/>
</dbReference>
<comment type="caution">
    <text evidence="2">The sequence shown here is derived from an EMBL/GenBank/DDBJ whole genome shotgun (WGS) entry which is preliminary data.</text>
</comment>
<keyword evidence="1" id="KW-1133">Transmembrane helix</keyword>
<evidence type="ECO:0000313" key="2">
    <source>
        <dbReference type="EMBL" id="KHN70729.1"/>
    </source>
</evidence>
<keyword evidence="1" id="KW-0472">Membrane</keyword>
<protein>
    <submittedName>
        <fullName evidence="2">Uncharacterized protein</fullName>
    </submittedName>
</protein>
<sequence>MHSLFMLGYRQHNRWIIFAYFFSWTKQSALRMHYKAGIFVALLVVTFSFSLAFLRDLEHAPPVYRHDQSRFGSYYNTSDFYEKNPNVLSHDIVLCNVRTVFCIVAYHLTLRTSRIEIFQISLRSPNTADNTSFRA</sequence>
<keyword evidence="1" id="KW-0812">Transmembrane</keyword>
<accession>A0A0B2UN77</accession>
<dbReference type="EMBL" id="JPKZ01022854">
    <property type="protein sequence ID" value="KHN70729.1"/>
    <property type="molecule type" value="Genomic_DNA"/>
</dbReference>
<organism evidence="2 3">
    <name type="scientific">Toxocara canis</name>
    <name type="common">Canine roundworm</name>
    <dbReference type="NCBI Taxonomy" id="6265"/>
    <lineage>
        <taxon>Eukaryota</taxon>
        <taxon>Metazoa</taxon>
        <taxon>Ecdysozoa</taxon>
        <taxon>Nematoda</taxon>
        <taxon>Chromadorea</taxon>
        <taxon>Rhabditida</taxon>
        <taxon>Spirurina</taxon>
        <taxon>Ascaridomorpha</taxon>
        <taxon>Ascaridoidea</taxon>
        <taxon>Toxocaridae</taxon>
        <taxon>Toxocara</taxon>
    </lineage>
</organism>
<evidence type="ECO:0000256" key="1">
    <source>
        <dbReference type="SAM" id="Phobius"/>
    </source>
</evidence>
<evidence type="ECO:0000313" key="3">
    <source>
        <dbReference type="Proteomes" id="UP000031036"/>
    </source>
</evidence>
<feature type="transmembrane region" description="Helical" evidence="1">
    <location>
        <begin position="36"/>
        <end position="54"/>
    </location>
</feature>
<dbReference type="OrthoDB" id="10637095at2759"/>
<dbReference type="AlphaFoldDB" id="A0A0B2UN77"/>
<reference evidence="2 3" key="1">
    <citation type="submission" date="2014-11" db="EMBL/GenBank/DDBJ databases">
        <title>Genetic blueprint of the zoonotic pathogen Toxocara canis.</title>
        <authorList>
            <person name="Zhu X.-Q."/>
            <person name="Korhonen P.K."/>
            <person name="Cai H."/>
            <person name="Young N.D."/>
            <person name="Nejsum P."/>
            <person name="von Samson-Himmelstjerna G."/>
            <person name="Boag P.R."/>
            <person name="Tan P."/>
            <person name="Li Q."/>
            <person name="Min J."/>
            <person name="Yang Y."/>
            <person name="Wang X."/>
            <person name="Fang X."/>
            <person name="Hall R.S."/>
            <person name="Hofmann A."/>
            <person name="Sternberg P.W."/>
            <person name="Jex A.R."/>
            <person name="Gasser R.B."/>
        </authorList>
    </citation>
    <scope>NUCLEOTIDE SEQUENCE [LARGE SCALE GENOMIC DNA]</scope>
    <source>
        <strain evidence="2">PN_DK_2014</strain>
    </source>
</reference>
<gene>
    <name evidence="2" type="ORF">Tcan_00176</name>
</gene>